<dbReference type="AlphaFoldDB" id="A0A9J5XWV4"/>
<proteinExistence type="predicted"/>
<name>A0A9J5XWV4_SOLCO</name>
<sequence>MKNRNRGKISTKWIAILCIFSFALGMLFSNRVWTPPESDGRNIFGRRQTQERDLPSVSDDCETKNSQKEELMGEFNKAQVSIQSLDDSIAKIQSELPSTKNPLIPRITEEVPSLSTDSGGSGTRKKTFMVIGINTAFSSRKRRDSIRETWMPQGAKLHRLEQEKGIVVRFMIGHRYDLHCSISSSCQTRCSFINEFLLESHILSCQKTDNMLPVLCFKYPLSHLEVECMISFSRDIRRKLSFRSFVKS</sequence>
<keyword evidence="4" id="KW-1185">Reference proteome</keyword>
<feature type="domain" description="DUF4094" evidence="2">
    <location>
        <begin position="10"/>
        <end position="100"/>
    </location>
</feature>
<dbReference type="Proteomes" id="UP000824120">
    <property type="component" value="Chromosome 8"/>
</dbReference>
<feature type="region of interest" description="Disordered" evidence="1">
    <location>
        <begin position="38"/>
        <end position="61"/>
    </location>
</feature>
<evidence type="ECO:0000313" key="4">
    <source>
        <dbReference type="Proteomes" id="UP000824120"/>
    </source>
</evidence>
<gene>
    <name evidence="3" type="ORF">H5410_042609</name>
</gene>
<comment type="caution">
    <text evidence="3">The sequence shown here is derived from an EMBL/GenBank/DDBJ whole genome shotgun (WGS) entry which is preliminary data.</text>
</comment>
<accession>A0A9J5XWV4</accession>
<dbReference type="InterPro" id="IPR025298">
    <property type="entry name" value="DUF4094"/>
</dbReference>
<evidence type="ECO:0000259" key="2">
    <source>
        <dbReference type="Pfam" id="PF13334"/>
    </source>
</evidence>
<protein>
    <recommendedName>
        <fullName evidence="2">DUF4094 domain-containing protein</fullName>
    </recommendedName>
</protein>
<evidence type="ECO:0000256" key="1">
    <source>
        <dbReference type="SAM" id="MobiDB-lite"/>
    </source>
</evidence>
<evidence type="ECO:0000313" key="3">
    <source>
        <dbReference type="EMBL" id="KAG5592095.1"/>
    </source>
</evidence>
<dbReference type="EMBL" id="JACXVP010000008">
    <property type="protein sequence ID" value="KAG5592095.1"/>
    <property type="molecule type" value="Genomic_DNA"/>
</dbReference>
<dbReference type="OrthoDB" id="1746322at2759"/>
<organism evidence="3 4">
    <name type="scientific">Solanum commersonii</name>
    <name type="common">Commerson's wild potato</name>
    <name type="synonym">Commerson's nightshade</name>
    <dbReference type="NCBI Taxonomy" id="4109"/>
    <lineage>
        <taxon>Eukaryota</taxon>
        <taxon>Viridiplantae</taxon>
        <taxon>Streptophyta</taxon>
        <taxon>Embryophyta</taxon>
        <taxon>Tracheophyta</taxon>
        <taxon>Spermatophyta</taxon>
        <taxon>Magnoliopsida</taxon>
        <taxon>eudicotyledons</taxon>
        <taxon>Gunneridae</taxon>
        <taxon>Pentapetalae</taxon>
        <taxon>asterids</taxon>
        <taxon>lamiids</taxon>
        <taxon>Solanales</taxon>
        <taxon>Solanaceae</taxon>
        <taxon>Solanoideae</taxon>
        <taxon>Solaneae</taxon>
        <taxon>Solanum</taxon>
    </lineage>
</organism>
<dbReference type="Pfam" id="PF13334">
    <property type="entry name" value="DUF4094"/>
    <property type="match status" value="1"/>
</dbReference>
<reference evidence="3 4" key="1">
    <citation type="submission" date="2020-09" db="EMBL/GenBank/DDBJ databases">
        <title>De no assembly of potato wild relative species, Solanum commersonii.</title>
        <authorList>
            <person name="Cho K."/>
        </authorList>
    </citation>
    <scope>NUCLEOTIDE SEQUENCE [LARGE SCALE GENOMIC DNA]</scope>
    <source>
        <strain evidence="3">LZ3.2</strain>
        <tissue evidence="3">Leaf</tissue>
    </source>
</reference>